<proteinExistence type="predicted"/>
<reference evidence="1" key="1">
    <citation type="journal article" date="2020" name="Nature">
        <title>Giant virus diversity and host interactions through global metagenomics.</title>
        <authorList>
            <person name="Schulz F."/>
            <person name="Roux S."/>
            <person name="Paez-Espino D."/>
            <person name="Jungbluth S."/>
            <person name="Walsh D.A."/>
            <person name="Denef V.J."/>
            <person name="McMahon K.D."/>
            <person name="Konstantinidis K.T."/>
            <person name="Eloe-Fadrosh E.A."/>
            <person name="Kyrpides N.C."/>
            <person name="Woyke T."/>
        </authorList>
    </citation>
    <scope>NUCLEOTIDE SEQUENCE</scope>
    <source>
        <strain evidence="1">GVMAG-M-3300017989-17</strain>
    </source>
</reference>
<sequence>MSFLWKQFSEMCTDFMWGNIPDERVLDQMMDDLRVLQADIAVMEQAVRNPPPDMSPEQMSDLKDSLVKAKQCERRAIKYFADIRAQHYDLNRVQMQFSGEKKKNN</sequence>
<protein>
    <submittedName>
        <fullName evidence="1">Uncharacterized protein</fullName>
    </submittedName>
</protein>
<accession>A0A6C0BMK0</accession>
<evidence type="ECO:0000313" key="1">
    <source>
        <dbReference type="EMBL" id="QHS93406.1"/>
    </source>
</evidence>
<organism evidence="1">
    <name type="scientific">viral metagenome</name>
    <dbReference type="NCBI Taxonomy" id="1070528"/>
    <lineage>
        <taxon>unclassified sequences</taxon>
        <taxon>metagenomes</taxon>
        <taxon>organismal metagenomes</taxon>
    </lineage>
</organism>
<dbReference type="AlphaFoldDB" id="A0A6C0BMK0"/>
<dbReference type="EMBL" id="MN739203">
    <property type="protein sequence ID" value="QHS93406.1"/>
    <property type="molecule type" value="Genomic_DNA"/>
</dbReference>
<name>A0A6C0BMK0_9ZZZZ</name>